<keyword evidence="6" id="KW-0597">Phosphoprotein</keyword>
<dbReference type="Pfam" id="PF05503">
    <property type="entry name" value="Pox_G7"/>
    <property type="match status" value="1"/>
</dbReference>
<dbReference type="GO" id="GO:0030430">
    <property type="term" value="C:host cell cytoplasm"/>
    <property type="evidence" value="ECO:0007669"/>
    <property type="project" value="UniProtKB-SubCell"/>
</dbReference>
<keyword evidence="7" id="KW-0946">Virion</keyword>
<organism evidence="10">
    <name type="scientific">Shearwaterpox virus</name>
    <dbReference type="NCBI Taxonomy" id="1974596"/>
    <lineage>
        <taxon>Viruses</taxon>
        <taxon>Varidnaviria</taxon>
        <taxon>Bamfordvirae</taxon>
        <taxon>Nucleocytoviricota</taxon>
        <taxon>Pokkesviricetes</taxon>
        <taxon>Chitovirales</taxon>
        <taxon>Poxviridae</taxon>
        <taxon>Chordopoxvirinae</taxon>
        <taxon>Avipoxvirus</taxon>
        <taxon>Avipoxvirus canarypox</taxon>
        <taxon>Canarypox virus</taxon>
    </lineage>
</organism>
<accession>A0A1V0QG97</accession>
<gene>
    <name evidence="10" type="primary">SWPV2-143</name>
</gene>
<dbReference type="GO" id="GO:0044423">
    <property type="term" value="C:virion component"/>
    <property type="evidence" value="ECO:0007669"/>
    <property type="project" value="UniProtKB-KW"/>
</dbReference>
<evidence type="ECO:0000256" key="1">
    <source>
        <dbReference type="ARBA" id="ARBA00004192"/>
    </source>
</evidence>
<dbReference type="Proteomes" id="UP000319767">
    <property type="component" value="Segment"/>
</dbReference>
<evidence type="ECO:0000256" key="9">
    <source>
        <dbReference type="ARBA" id="ARBA00025443"/>
    </source>
</evidence>
<dbReference type="EMBL" id="KX857215">
    <property type="protein sequence ID" value="ARE67371.1"/>
    <property type="molecule type" value="Genomic_DNA"/>
</dbReference>
<comment type="similarity">
    <text evidence="3">Belongs to the chordopoxvirinae G7 family.</text>
</comment>
<comment type="subunit">
    <text evidence="4">Part of a complex composed of A30, G7, F10 kinase, A15, D2, D3, and J1.</text>
</comment>
<evidence type="ECO:0000313" key="10">
    <source>
        <dbReference type="EMBL" id="ARE67371.1"/>
    </source>
</evidence>
<evidence type="ECO:0000256" key="3">
    <source>
        <dbReference type="ARBA" id="ARBA00009079"/>
    </source>
</evidence>
<protein>
    <recommendedName>
        <fullName evidence="5">Assembly protein G7</fullName>
    </recommendedName>
</protein>
<evidence type="ECO:0000256" key="7">
    <source>
        <dbReference type="ARBA" id="ARBA00022844"/>
    </source>
</evidence>
<keyword evidence="8" id="KW-1035">Host cytoplasm</keyword>
<evidence type="ECO:0000256" key="4">
    <source>
        <dbReference type="ARBA" id="ARBA00011362"/>
    </source>
</evidence>
<evidence type="ECO:0000256" key="8">
    <source>
        <dbReference type="ARBA" id="ARBA00023200"/>
    </source>
</evidence>
<comment type="subcellular location">
    <subcellularLocation>
        <location evidence="1">Host cytoplasm</location>
    </subcellularLocation>
    <subcellularLocation>
        <location evidence="2">Virion</location>
    </subcellularLocation>
</comment>
<evidence type="ECO:0000256" key="5">
    <source>
        <dbReference type="ARBA" id="ARBA00019431"/>
    </source>
</evidence>
<sequence>MEEQKQSRIFNIVSKSLVETLLQGLMDDKAIASIVSRAKYIYNSSNKDTIINSIYQKCESEVSIPTIAGVKSLLDKTNNYGRHVQDESEFNELRNILTRLTHNKSFFITCNYLINTTVATLLTLILGNQLIHAAKIVSEIETYLFDPKKRPISEISDLLEMKYAILKFAQYKIFPIVTGYKDLETVAGGKVMSFSDEISMILDMPLKSPNLDQMYKIMSDNGMFLDTYAEYIAGLRIQEVTETDTSTTDNNSANNQLANYIANNNKILDMAYKYSRGHELDGAVTSPLSEDRILLTNNDLRKFAILDYLYTIRVLANCIKRKKSSKPKKPGTTLTINSPYKIVTVPNN</sequence>
<name>A0A1V0QG97_CNPV</name>
<dbReference type="InterPro" id="IPR008787">
    <property type="entry name" value="Poxvirus_G7"/>
</dbReference>
<comment type="function">
    <text evidence="9">Late protein which is a part of a large complex required for early virion morphogenesis. This complex participates in the formation of virosomes and the incorporation of virosomal contents into nascent immature virions.</text>
</comment>
<evidence type="ECO:0000256" key="2">
    <source>
        <dbReference type="ARBA" id="ARBA00004328"/>
    </source>
</evidence>
<evidence type="ECO:0000256" key="6">
    <source>
        <dbReference type="ARBA" id="ARBA00022553"/>
    </source>
</evidence>
<proteinExistence type="inferred from homology"/>
<reference evidence="10" key="1">
    <citation type="journal article" date="2017" name="BMC Genomics">
        <title>Genomic characterization of two novel pathogenic avipoxviruses isolated from pacific shearwaters (Ardenna spp.).</title>
        <authorList>
            <person name="Sarker S."/>
            <person name="Das S."/>
            <person name="Lavers J.L."/>
            <person name="Hutton I."/>
            <person name="Helbig K."/>
            <person name="Imbery J."/>
            <person name="Upton C."/>
            <person name="Raidal S.R."/>
        </authorList>
    </citation>
    <scope>NUCLEOTIDE SEQUENCE [LARGE SCALE GENOMIC DNA]</scope>
    <source>
        <strain evidence="10">SWPV-2</strain>
    </source>
</reference>